<protein>
    <submittedName>
        <fullName evidence="2">Integral membrane protein</fullName>
    </submittedName>
</protein>
<evidence type="ECO:0000313" key="3">
    <source>
        <dbReference type="Proteomes" id="UP000003027"/>
    </source>
</evidence>
<evidence type="ECO:0000256" key="1">
    <source>
        <dbReference type="SAM" id="Phobius"/>
    </source>
</evidence>
<feature type="transmembrane region" description="Helical" evidence="1">
    <location>
        <begin position="12"/>
        <end position="34"/>
    </location>
</feature>
<dbReference type="Proteomes" id="UP000003027">
    <property type="component" value="Unassembled WGS sequence"/>
</dbReference>
<accession>A0ABM9YC30</accession>
<keyword evidence="1" id="KW-0812">Transmembrane</keyword>
<keyword evidence="1" id="KW-0472">Membrane</keyword>
<keyword evidence="1" id="KW-1133">Transmembrane helix</keyword>
<keyword evidence="3" id="KW-1185">Reference proteome</keyword>
<reference evidence="2" key="1">
    <citation type="submission" date="2008-12" db="EMBL/GenBank/DDBJ databases">
        <title>Annotation of the Yersinia mollaretii ATCC 43969 genome.</title>
        <authorList>
            <person name="Read T.D."/>
            <person name="Akmal A."/>
            <person name="Bishop-Lilly K."/>
            <person name="Chen P.E."/>
            <person name="Cook C."/>
            <person name="Kiley M.P."/>
            <person name="Lentz S."/>
            <person name="Mateczun A."/>
            <person name="Nagarajan N."/>
            <person name="Nolan N."/>
            <person name="Osborne B.I."/>
            <person name="Pop M."/>
            <person name="Sozhamannan S."/>
            <person name="Stewart A.C."/>
            <person name="Sulakvelidze A."/>
            <person name="Thomason B."/>
            <person name="Willner K."/>
            <person name="Zwick M.E."/>
        </authorList>
    </citation>
    <scope>NUCLEOTIDE SEQUENCE [LARGE SCALE GENOMIC DNA]</scope>
    <source>
        <strain evidence="2">ATCC 43969</strain>
    </source>
</reference>
<sequence>MSFQESIMTSHFLTLWDILATTFSIFFFIAYLLILFQVISDLFRDHELNGFYKAIWIIFLLFIPLLTSLIYLVTRGKGMAQRYRATVQKSVAETNDYIRHVAGKSPAEQIADAKKLWDEGTITESEYMQLKAKALA</sequence>
<dbReference type="EMBL" id="AALD02000008">
    <property type="protein sequence ID" value="EEQ11508.1"/>
    <property type="molecule type" value="Genomic_DNA"/>
</dbReference>
<evidence type="ECO:0000313" key="2">
    <source>
        <dbReference type="EMBL" id="EEQ11508.1"/>
    </source>
</evidence>
<comment type="caution">
    <text evidence="2">The sequence shown here is derived from an EMBL/GenBank/DDBJ whole genome shotgun (WGS) entry which is preliminary data.</text>
</comment>
<gene>
    <name evidence="2" type="ORF">ymoll0001_20800</name>
</gene>
<proteinExistence type="predicted"/>
<feature type="transmembrane region" description="Helical" evidence="1">
    <location>
        <begin position="54"/>
        <end position="74"/>
    </location>
</feature>
<organism evidence="2 3">
    <name type="scientific">Yersinia mollaretii (strain ATCC 43969 / DSM 18520 / CIP 103324 / CNY 7263 / WAIP 204)</name>
    <dbReference type="NCBI Taxonomy" id="349967"/>
    <lineage>
        <taxon>Bacteria</taxon>
        <taxon>Pseudomonadati</taxon>
        <taxon>Pseudomonadota</taxon>
        <taxon>Gammaproteobacteria</taxon>
        <taxon>Enterobacterales</taxon>
        <taxon>Yersiniaceae</taxon>
        <taxon>Yersinia</taxon>
    </lineage>
</organism>
<name>A0ABM9YC30_YERMW</name>